<feature type="compositionally biased region" description="Polar residues" evidence="1">
    <location>
        <begin position="785"/>
        <end position="798"/>
    </location>
</feature>
<dbReference type="EMBL" id="CADCXU010027042">
    <property type="protein sequence ID" value="CAB0013898.1"/>
    <property type="molecule type" value="Genomic_DNA"/>
</dbReference>
<dbReference type="InterPro" id="IPR003100">
    <property type="entry name" value="PAZ_dom"/>
</dbReference>
<dbReference type="PROSITE" id="PS50821">
    <property type="entry name" value="PAZ"/>
    <property type="match status" value="1"/>
</dbReference>
<dbReference type="GO" id="GO:0034587">
    <property type="term" value="P:piRNA processing"/>
    <property type="evidence" value="ECO:0007669"/>
    <property type="project" value="UniProtKB-ARBA"/>
</dbReference>
<feature type="region of interest" description="Disordered" evidence="1">
    <location>
        <begin position="956"/>
        <end position="996"/>
    </location>
</feature>
<evidence type="ECO:0000259" key="3">
    <source>
        <dbReference type="PROSITE" id="PS50822"/>
    </source>
</evidence>
<dbReference type="InterPro" id="IPR036397">
    <property type="entry name" value="RNaseH_sf"/>
</dbReference>
<dbReference type="Proteomes" id="UP000479000">
    <property type="component" value="Unassembled WGS sequence"/>
</dbReference>
<evidence type="ECO:0000313" key="5">
    <source>
        <dbReference type="Proteomes" id="UP000479000"/>
    </source>
</evidence>
<dbReference type="GO" id="GO:0003723">
    <property type="term" value="F:RNA binding"/>
    <property type="evidence" value="ECO:0007669"/>
    <property type="project" value="InterPro"/>
</dbReference>
<evidence type="ECO:0000259" key="2">
    <source>
        <dbReference type="PROSITE" id="PS50821"/>
    </source>
</evidence>
<dbReference type="Pfam" id="PF02171">
    <property type="entry name" value="Piwi"/>
    <property type="match status" value="1"/>
</dbReference>
<dbReference type="Gene3D" id="3.30.420.10">
    <property type="entry name" value="Ribonuclease H-like superfamily/Ribonuclease H"/>
    <property type="match status" value="1"/>
</dbReference>
<feature type="domain" description="PAZ" evidence="2">
    <location>
        <begin position="79"/>
        <end position="176"/>
    </location>
</feature>
<feature type="region of interest" description="Disordered" evidence="1">
    <location>
        <begin position="1078"/>
        <end position="1098"/>
    </location>
</feature>
<feature type="region of interest" description="Disordered" evidence="1">
    <location>
        <begin position="1"/>
        <end position="20"/>
    </location>
</feature>
<protein>
    <submittedName>
        <fullName evidence="4">Uncharacterized protein</fullName>
    </submittedName>
</protein>
<dbReference type="OrthoDB" id="6612623at2759"/>
<feature type="region of interest" description="Disordered" evidence="1">
    <location>
        <begin position="782"/>
        <end position="803"/>
    </location>
</feature>
<feature type="compositionally biased region" description="Low complexity" evidence="1">
    <location>
        <begin position="871"/>
        <end position="887"/>
    </location>
</feature>
<proteinExistence type="predicted"/>
<feature type="region of interest" description="Disordered" evidence="1">
    <location>
        <begin position="845"/>
        <end position="923"/>
    </location>
</feature>
<dbReference type="InterPro" id="IPR012337">
    <property type="entry name" value="RNaseH-like_sf"/>
</dbReference>
<organism evidence="4 5">
    <name type="scientific">Nesidiocoris tenuis</name>
    <dbReference type="NCBI Taxonomy" id="355587"/>
    <lineage>
        <taxon>Eukaryota</taxon>
        <taxon>Metazoa</taxon>
        <taxon>Ecdysozoa</taxon>
        <taxon>Arthropoda</taxon>
        <taxon>Hexapoda</taxon>
        <taxon>Insecta</taxon>
        <taxon>Pterygota</taxon>
        <taxon>Neoptera</taxon>
        <taxon>Paraneoptera</taxon>
        <taxon>Hemiptera</taxon>
        <taxon>Heteroptera</taxon>
        <taxon>Panheteroptera</taxon>
        <taxon>Cimicomorpha</taxon>
        <taxon>Miridae</taxon>
        <taxon>Dicyphina</taxon>
        <taxon>Nesidiocoris</taxon>
    </lineage>
</organism>
<feature type="compositionally biased region" description="Basic and acidic residues" evidence="1">
    <location>
        <begin position="974"/>
        <end position="988"/>
    </location>
</feature>
<dbReference type="SMART" id="SM00950">
    <property type="entry name" value="Piwi"/>
    <property type="match status" value="1"/>
</dbReference>
<sequence>MGQSRPAERPTTAAAAATTTAAEATAAASATTAAAASAERPSRPSRGCRSLGSRCTKNECWSRRRRSGQRRQATATSGGQLCLQEAGSRCQASYFEERILNATVITPYNNKSYNVDDIDFSATPMSTFDKKGTQVRYVDYFREAANELQSWNMSFNPTLVTFQGRVLPEELIRVGNGRALNLDLKKGEFPISRANLFDPNKLNKWAIIYPGRIHRSEIEAFLQTLHGSCSSFGFQISQPLHEPLPNDNSSGYVQAIEQLYNKGATLVMCIVMNQREERYSAIKKKCYVNRSSEHSLHIISVVVPGVPCRPQGQSRPYLSRFLFFLSLEPVGGGARPGQLMESDAAVHSCIHSADPFFEFLELTYLNCCLIDDSSSLPSRAGEERQQKQPKRLQQNWHSALLQNRRLSLDGSNDACRLRRFPRQSQEKVVRCTRRQYKQHLVEILQRCRSPRCGIGAFGLRLGLFAKYDFFLVSQAVNQGTVSPTNYNVIYDALKLKPDQIQRITYKLCMMYYNWSNGLSNDRELLRENRHKSMDRRLEQVVSQLKGAPGLASSGPSVRCAGSFPTRVLPDQEGWGPYKILTGASLPTITQCTPIVTGPVPSLMENGQVVKRRNTGQASVSCESLDGMRNIISLVTLFFQPGKETEVPLADALRFQRILRCQILTSDGNTSWILCLTYPRLHPAEPNVLPRTRPVMSLFRHGVTSGAYCACAISETMNPTLSFGTFGSRSKTHFVQSDAFVLMKAGHHVPDIPGVVYGCRLEHWSVQVVLWLLTEGLGAGHAMDKTSMSAGDKTSTTGITDLEDNVADSSVSSYSTVVIHHNPGEGESNGDLDKQASRSESYFKLHNVHSNKSGGNASRPKEEKSYRRQVYSTSSPVSSLTPSSPRVPASTSSLVTHESKSNRDDAPARTKLRDVTNDYSSNYPKIKHFESDFKPIDLPTTEQPLRPQRLVNHRYNPHHYHSSEENDESSSGSREIYRKEPKYTIDHTSESYSSENYTPRYKKGYKDKSSSSFYRHEDFGKKPLHGGNYRHYSEAPEHKTTTDYSSIYRSSQQLNKPTPPPGMSEDLMETLLQQEPHTFSDGSKVKRYESKKKFKSDSRDNPTTFNVGYSIGFGSPLSDDVVVGKPKDSNVEVNGEKSIWKKLNSNVEMSHDLDKLRYRAPESTRTVPKINVLKNGGSSVFYMNNNSPDIDNVPTVGKSTFDHNNALRSTNLFDFTNAVQGPIALPLQSSFVPEAIPYSLKPKTSRQLDLMGLYQSMGYSAPIPVLIPGSKGEAQMVHAIVIPLQNIPNVDLGWGQLSGMYGNEQNFIGSAPQPVHFGGFPLGPTTPLQPINANSINQNYKQKPFFSGFSNQGFSNNNGNNNHGNNNHANNNHGNSHVSSHSSHVTHHPVSNPFPSIPEKVRSPKYRKAKDSFKSSSSASNPIVVQPLPQSVKNNLQKELNAILAQEMSKKNQRSTPLGLRPPPPQ</sequence>
<dbReference type="Gene3D" id="3.40.50.2300">
    <property type="match status" value="1"/>
</dbReference>
<evidence type="ECO:0000313" key="4">
    <source>
        <dbReference type="EMBL" id="CAB0013898.1"/>
    </source>
</evidence>
<dbReference type="SUPFAM" id="SSF53098">
    <property type="entry name" value="Ribonuclease H-like"/>
    <property type="match status" value="2"/>
</dbReference>
<feature type="region of interest" description="Disordered" evidence="1">
    <location>
        <begin position="1346"/>
        <end position="1431"/>
    </location>
</feature>
<feature type="compositionally biased region" description="Basic and acidic residues" evidence="1">
    <location>
        <begin position="896"/>
        <end position="915"/>
    </location>
</feature>
<feature type="region of interest" description="Disordered" evidence="1">
    <location>
        <begin position="32"/>
        <end position="51"/>
    </location>
</feature>
<feature type="region of interest" description="Disordered" evidence="1">
    <location>
        <begin position="1444"/>
        <end position="1465"/>
    </location>
</feature>
<feature type="compositionally biased region" description="Low complexity" evidence="1">
    <location>
        <begin position="1346"/>
        <end position="1390"/>
    </location>
</feature>
<reference evidence="4 5" key="1">
    <citation type="submission" date="2020-02" db="EMBL/GenBank/DDBJ databases">
        <authorList>
            <person name="Ferguson B K."/>
        </authorList>
    </citation>
    <scope>NUCLEOTIDE SEQUENCE [LARGE SCALE GENOMIC DNA]</scope>
</reference>
<feature type="domain" description="Piwi" evidence="3">
    <location>
        <begin position="467"/>
        <end position="515"/>
    </location>
</feature>
<dbReference type="PROSITE" id="PS50822">
    <property type="entry name" value="PIWI"/>
    <property type="match status" value="1"/>
</dbReference>
<dbReference type="PANTHER" id="PTHR22891">
    <property type="entry name" value="EUKARYOTIC TRANSLATION INITIATION FACTOR 2C"/>
    <property type="match status" value="1"/>
</dbReference>
<dbReference type="InterPro" id="IPR036085">
    <property type="entry name" value="PAZ_dom_sf"/>
</dbReference>
<feature type="compositionally biased region" description="Low complexity" evidence="1">
    <location>
        <begin position="9"/>
        <end position="20"/>
    </location>
</feature>
<accession>A0A6H5HDC7</accession>
<keyword evidence="5" id="KW-1185">Reference proteome</keyword>
<dbReference type="SUPFAM" id="SSF101690">
    <property type="entry name" value="PAZ domain"/>
    <property type="match status" value="1"/>
</dbReference>
<name>A0A6H5HDC7_9HEMI</name>
<dbReference type="Gene3D" id="2.170.260.10">
    <property type="entry name" value="paz domain"/>
    <property type="match status" value="1"/>
</dbReference>
<gene>
    <name evidence="4" type="ORF">NTEN_LOCUS18442</name>
</gene>
<dbReference type="InterPro" id="IPR003165">
    <property type="entry name" value="Piwi"/>
</dbReference>
<dbReference type="Pfam" id="PF02170">
    <property type="entry name" value="PAZ"/>
    <property type="match status" value="1"/>
</dbReference>
<evidence type="ECO:0000256" key="1">
    <source>
        <dbReference type="SAM" id="MobiDB-lite"/>
    </source>
</evidence>